<evidence type="ECO:0000256" key="3">
    <source>
        <dbReference type="ARBA" id="ARBA00023027"/>
    </source>
</evidence>
<dbReference type="InterPro" id="IPR022885">
    <property type="entry name" value="NDH1_su_D/H"/>
</dbReference>
<feature type="region of interest" description="Disordered" evidence="4">
    <location>
        <begin position="398"/>
        <end position="417"/>
    </location>
</feature>
<dbReference type="AlphaFoldDB" id="A0A9D4VQ25"/>
<feature type="region of interest" description="Disordered" evidence="4">
    <location>
        <begin position="493"/>
        <end position="512"/>
    </location>
</feature>
<evidence type="ECO:0000259" key="5">
    <source>
        <dbReference type="Pfam" id="PF00346"/>
    </source>
</evidence>
<feature type="compositionally biased region" description="Basic and acidic residues" evidence="4">
    <location>
        <begin position="402"/>
        <end position="417"/>
    </location>
</feature>
<dbReference type="GO" id="GO:0006120">
    <property type="term" value="P:mitochondrial electron transport, NADH to ubiquinone"/>
    <property type="evidence" value="ECO:0007669"/>
    <property type="project" value="TreeGrafter"/>
</dbReference>
<organism evidence="6 7">
    <name type="scientific">Pisum sativum</name>
    <name type="common">Garden pea</name>
    <name type="synonym">Lathyrus oleraceus</name>
    <dbReference type="NCBI Taxonomy" id="3888"/>
    <lineage>
        <taxon>Eukaryota</taxon>
        <taxon>Viridiplantae</taxon>
        <taxon>Streptophyta</taxon>
        <taxon>Embryophyta</taxon>
        <taxon>Tracheophyta</taxon>
        <taxon>Spermatophyta</taxon>
        <taxon>Magnoliopsida</taxon>
        <taxon>eudicotyledons</taxon>
        <taxon>Gunneridae</taxon>
        <taxon>Pentapetalae</taxon>
        <taxon>rosids</taxon>
        <taxon>fabids</taxon>
        <taxon>Fabales</taxon>
        <taxon>Fabaceae</taxon>
        <taxon>Papilionoideae</taxon>
        <taxon>50 kb inversion clade</taxon>
        <taxon>NPAAA clade</taxon>
        <taxon>Hologalegina</taxon>
        <taxon>IRL clade</taxon>
        <taxon>Fabeae</taxon>
        <taxon>Lathyrus</taxon>
    </lineage>
</organism>
<dbReference type="PANTHER" id="PTHR11993">
    <property type="entry name" value="NADH-UBIQUINONE OXIDOREDUCTASE 49 KDA SUBUNIT"/>
    <property type="match status" value="1"/>
</dbReference>
<dbReference type="Gramene" id="Psat07G0363000-T1">
    <property type="protein sequence ID" value="KAI5387611.1"/>
    <property type="gene ID" value="KIW84_073630"/>
</dbReference>
<feature type="region of interest" description="Disordered" evidence="4">
    <location>
        <begin position="303"/>
        <end position="326"/>
    </location>
</feature>
<dbReference type="InterPro" id="IPR001135">
    <property type="entry name" value="NADH_Q_OxRdtase_suD"/>
</dbReference>
<feature type="domain" description="NADH-quinone oxidoreductase subunit D" evidence="5">
    <location>
        <begin position="9"/>
        <end position="93"/>
    </location>
</feature>
<protein>
    <recommendedName>
        <fullName evidence="5">NADH-quinone oxidoreductase subunit D domain-containing protein</fullName>
    </recommendedName>
</protein>
<proteinExistence type="inferred from homology"/>
<evidence type="ECO:0000313" key="7">
    <source>
        <dbReference type="Proteomes" id="UP001058974"/>
    </source>
</evidence>
<dbReference type="EMBL" id="JAMSHJ010000007">
    <property type="protein sequence ID" value="KAI5387611.1"/>
    <property type="molecule type" value="Genomic_DNA"/>
</dbReference>
<comment type="similarity">
    <text evidence="1">Belongs to the complex I 49 kDa subunit family.</text>
</comment>
<gene>
    <name evidence="6" type="ORF">KIW84_073630</name>
</gene>
<feature type="compositionally biased region" description="Basic and acidic residues" evidence="4">
    <location>
        <begin position="304"/>
        <end position="318"/>
    </location>
</feature>
<dbReference type="GO" id="GO:0016651">
    <property type="term" value="F:oxidoreductase activity, acting on NAD(P)H"/>
    <property type="evidence" value="ECO:0007669"/>
    <property type="project" value="InterPro"/>
</dbReference>
<keyword evidence="3" id="KW-0520">NAD</keyword>
<evidence type="ECO:0000256" key="1">
    <source>
        <dbReference type="ARBA" id="ARBA00005769"/>
    </source>
</evidence>
<dbReference type="PANTHER" id="PTHR11993:SF10">
    <property type="entry name" value="NADH DEHYDROGENASE [UBIQUINONE] IRON-SULFUR PROTEIN 2, MITOCHONDRIAL"/>
    <property type="match status" value="1"/>
</dbReference>
<dbReference type="SUPFAM" id="SSF56762">
    <property type="entry name" value="HydB/Nqo4-like"/>
    <property type="match status" value="1"/>
</dbReference>
<accession>A0A9D4VQ25</accession>
<keyword evidence="7" id="KW-1185">Reference proteome</keyword>
<evidence type="ECO:0000256" key="2">
    <source>
        <dbReference type="ARBA" id="ARBA00022967"/>
    </source>
</evidence>
<evidence type="ECO:0000256" key="4">
    <source>
        <dbReference type="SAM" id="MobiDB-lite"/>
    </source>
</evidence>
<dbReference type="Proteomes" id="UP001058974">
    <property type="component" value="Chromosome 7"/>
</dbReference>
<reference evidence="6 7" key="1">
    <citation type="journal article" date="2022" name="Nat. Genet.">
        <title>Improved pea reference genome and pan-genome highlight genomic features and evolutionary characteristics.</title>
        <authorList>
            <person name="Yang T."/>
            <person name="Liu R."/>
            <person name="Luo Y."/>
            <person name="Hu S."/>
            <person name="Wang D."/>
            <person name="Wang C."/>
            <person name="Pandey M.K."/>
            <person name="Ge S."/>
            <person name="Xu Q."/>
            <person name="Li N."/>
            <person name="Li G."/>
            <person name="Huang Y."/>
            <person name="Saxena R.K."/>
            <person name="Ji Y."/>
            <person name="Li M."/>
            <person name="Yan X."/>
            <person name="He Y."/>
            <person name="Liu Y."/>
            <person name="Wang X."/>
            <person name="Xiang C."/>
            <person name="Varshney R.K."/>
            <person name="Ding H."/>
            <person name="Gao S."/>
            <person name="Zong X."/>
        </authorList>
    </citation>
    <scope>NUCLEOTIDE SEQUENCE [LARGE SCALE GENOMIC DNA]</scope>
    <source>
        <strain evidence="6 7">cv. Zhongwan 6</strain>
    </source>
</reference>
<name>A0A9D4VQ25_PEA</name>
<dbReference type="GO" id="GO:0005739">
    <property type="term" value="C:mitochondrion"/>
    <property type="evidence" value="ECO:0007669"/>
    <property type="project" value="GOC"/>
</dbReference>
<sequence length="559" mass="62162">MTTGSSVYSTSTHHFELYTEGFFVPSPSTYTSVEAPKGEFGVFLVSNGSNRPYRRKIRAPGSAHSQGLDSMSKHHMPADVVTIIGTQDIVSGEGSSSSILFEPCLSIERIAISMGVDVIFQYSWGGVELKISHPTDRSKIPPTQGNQPPYVGVSLPDITQSMRFVPFLQPALPALLDDSSYPYSELYLRGSPLLLRKLYESDRAIPDFHFRICPFARSLGAFGGQPVPYEQQEHKPPVFANSHVRDLLSFTLYLPECLWNILLSGFDVNKTGRSPGAPLFRDKVTKYGLHSTLSFRSSVLGPGIRKDGKETTTPDRCPRKTRSKQELQQLECQGQEEAREVYFGKQAPQLIRLSERAGTYYLQAETGQQTYGHLFKSLYAKAKVVTMRHACRKRALVGEPVGRGDDPPNSHQKSPEHKLNLELRIETKRTTSILGAEVYEEWIFGPFRPVVRTSSFHVEDTGSIPVRDGYSFPAAFSSCSLLSDRSQSGWKGGPEAFSLPASKTRSPLLSPSPSSVAKLKRSTVLRPTIPPLFFKVELVQLKLMLCCPSLVQEKARTFF</sequence>
<dbReference type="InterPro" id="IPR029014">
    <property type="entry name" value="NiFe-Hase_large"/>
</dbReference>
<dbReference type="GO" id="GO:0051287">
    <property type="term" value="F:NAD binding"/>
    <property type="evidence" value="ECO:0007669"/>
    <property type="project" value="InterPro"/>
</dbReference>
<dbReference type="Pfam" id="PF00346">
    <property type="entry name" value="Complex1_49kDa"/>
    <property type="match status" value="1"/>
</dbReference>
<comment type="caution">
    <text evidence="6">The sequence shown here is derived from an EMBL/GenBank/DDBJ whole genome shotgun (WGS) entry which is preliminary data.</text>
</comment>
<keyword evidence="2" id="KW-1278">Translocase</keyword>
<evidence type="ECO:0000313" key="6">
    <source>
        <dbReference type="EMBL" id="KAI5387611.1"/>
    </source>
</evidence>
<dbReference type="Gene3D" id="1.10.645.10">
    <property type="entry name" value="Cytochrome-c3 Hydrogenase, chain B"/>
    <property type="match status" value="1"/>
</dbReference>
<dbReference type="GO" id="GO:0048038">
    <property type="term" value="F:quinone binding"/>
    <property type="evidence" value="ECO:0007669"/>
    <property type="project" value="InterPro"/>
</dbReference>